<sequence>MSARWGSFLSQAVAGVEARLDNILAEDENGAAQQETKPATPVSPAKQSPGPSRAASSTRTNDRLQERLARAMAAKAAARNSISSQGSPRQSLDVPARNSTDSVDRSSPTLNEFAKETPSPRGSQDIPRNSLDAGSPKKAERDDSVDGGSRARESGDEANGARNSADIQPSITSSPTTIPIIVPPDPEPQDGAKTGSDDAGDDAGDEEQRENGDKADDAQLQHQQEIHEYVERIDALEAKLQFLAKEATDVARKAVLAAPAGSAEKKLAEKDQQIVQLMEEGKNLASTDHKHRALVKKLRMDAAKNEKELETARIARAKSDKEIEDLRSRVRRTQELEKAHEDLQRRLDQTQKEVSTLRPEIRSKDSTIAELRSRLQKANEQADAMTIKANEQAREQDKRRIADLEEEVAALKVEKTLVADRGKAQATELREKAERASERARVLELELKAEMQVMEGKLEAMRTRAEEASSGVAGDSQAKLLRQVETLQTQYSIASENWQGIETTLLARITGLEKERDEALQRESDMRRKAREAAVRARRQEEELDEAKTKIPTIQEDVKSYQSQLDSLKKRAEEAESALANTRAEFEKQKQAWEAEKEERQLRDVPERPRSWLEGLPGGSFLKPDSRPASPQLTNPQRTFSTDFLGITTLASKGRKTPGTSDAGGGGGALAEPRMPFSRRPSAQHPPSRPTINSNPSGGGSNGVFSPLGVFSPTSEAPAPSLSAPHQHQHPLDMMEVQRGEDAFEGGASTSRASRGRHLHGHGHNGERSASPQQVLQDMVSVSTVAAGPSVQLVERMSAAIRRLESEKVAGREELARISRQRDDARAELVALMREAEGGRAAGKRVEVLEGEVAVMKERYETTLELLGEKSELVEELRADVEDVKAMYRDLVERTIK</sequence>
<protein>
    <submittedName>
        <fullName evidence="1">TATA element modulatory factor 1 TATA binding-domain-containing protein</fullName>
    </submittedName>
</protein>
<accession>A0ACB7P465</accession>
<gene>
    <name evidence="1" type="ORF">F5144DRAFT_289383</name>
</gene>
<proteinExistence type="predicted"/>
<reference evidence="1 2" key="1">
    <citation type="journal article" date="2021" name="Nat. Commun.">
        <title>Genetic determinants of endophytism in the Arabidopsis root mycobiome.</title>
        <authorList>
            <person name="Mesny F."/>
            <person name="Miyauchi S."/>
            <person name="Thiergart T."/>
            <person name="Pickel B."/>
            <person name="Atanasova L."/>
            <person name="Karlsson M."/>
            <person name="Huettel B."/>
            <person name="Barry K.W."/>
            <person name="Haridas S."/>
            <person name="Chen C."/>
            <person name="Bauer D."/>
            <person name="Andreopoulos W."/>
            <person name="Pangilinan J."/>
            <person name="LaButti K."/>
            <person name="Riley R."/>
            <person name="Lipzen A."/>
            <person name="Clum A."/>
            <person name="Drula E."/>
            <person name="Henrissat B."/>
            <person name="Kohler A."/>
            <person name="Grigoriev I.V."/>
            <person name="Martin F.M."/>
            <person name="Hacquard S."/>
        </authorList>
    </citation>
    <scope>NUCLEOTIDE SEQUENCE [LARGE SCALE GENOMIC DNA]</scope>
    <source>
        <strain evidence="1 2">MPI-SDFR-AT-0079</strain>
    </source>
</reference>
<evidence type="ECO:0000313" key="1">
    <source>
        <dbReference type="EMBL" id="KAH6627959.1"/>
    </source>
</evidence>
<dbReference type="Proteomes" id="UP000724584">
    <property type="component" value="Unassembled WGS sequence"/>
</dbReference>
<evidence type="ECO:0000313" key="2">
    <source>
        <dbReference type="Proteomes" id="UP000724584"/>
    </source>
</evidence>
<organism evidence="1 2">
    <name type="scientific">Chaetomium tenue</name>
    <dbReference type="NCBI Taxonomy" id="1854479"/>
    <lineage>
        <taxon>Eukaryota</taxon>
        <taxon>Fungi</taxon>
        <taxon>Dikarya</taxon>
        <taxon>Ascomycota</taxon>
        <taxon>Pezizomycotina</taxon>
        <taxon>Sordariomycetes</taxon>
        <taxon>Sordariomycetidae</taxon>
        <taxon>Sordariales</taxon>
        <taxon>Chaetomiaceae</taxon>
        <taxon>Chaetomium</taxon>
    </lineage>
</organism>
<dbReference type="EMBL" id="JAGIZQ010000005">
    <property type="protein sequence ID" value="KAH6627959.1"/>
    <property type="molecule type" value="Genomic_DNA"/>
</dbReference>
<comment type="caution">
    <text evidence="1">The sequence shown here is derived from an EMBL/GenBank/DDBJ whole genome shotgun (WGS) entry which is preliminary data.</text>
</comment>
<name>A0ACB7P465_9PEZI</name>
<keyword evidence="2" id="KW-1185">Reference proteome</keyword>